<evidence type="ECO:0000313" key="3">
    <source>
        <dbReference type="Proteomes" id="UP000246464"/>
    </source>
</evidence>
<dbReference type="EMBL" id="CP026255">
    <property type="protein sequence ID" value="AWP11641.1"/>
    <property type="molecule type" value="Genomic_DNA"/>
</dbReference>
<sequence>MSCLTLKGGNGIKGERHGEKTNERLGFSGDRRCGGSGVRPSGRSVASAAPSPLLSNAAATLVVGRTSGG</sequence>
<dbReference type="AlphaFoldDB" id="A0A2U9C4Z0"/>
<evidence type="ECO:0000313" key="2">
    <source>
        <dbReference type="EMBL" id="AWP11641.1"/>
    </source>
</evidence>
<keyword evidence="3" id="KW-1185">Reference proteome</keyword>
<feature type="region of interest" description="Disordered" evidence="1">
    <location>
        <begin position="1"/>
        <end position="51"/>
    </location>
</feature>
<name>A0A2U9C4Z0_SCOMX</name>
<dbReference type="Proteomes" id="UP000246464">
    <property type="component" value="Chromosome 13"/>
</dbReference>
<organism evidence="2 3">
    <name type="scientific">Scophthalmus maximus</name>
    <name type="common">Turbot</name>
    <name type="synonym">Psetta maxima</name>
    <dbReference type="NCBI Taxonomy" id="52904"/>
    <lineage>
        <taxon>Eukaryota</taxon>
        <taxon>Metazoa</taxon>
        <taxon>Chordata</taxon>
        <taxon>Craniata</taxon>
        <taxon>Vertebrata</taxon>
        <taxon>Euteleostomi</taxon>
        <taxon>Actinopterygii</taxon>
        <taxon>Neopterygii</taxon>
        <taxon>Teleostei</taxon>
        <taxon>Neoteleostei</taxon>
        <taxon>Acanthomorphata</taxon>
        <taxon>Carangaria</taxon>
        <taxon>Pleuronectiformes</taxon>
        <taxon>Pleuronectoidei</taxon>
        <taxon>Scophthalmidae</taxon>
        <taxon>Scophthalmus</taxon>
    </lineage>
</organism>
<feature type="compositionally biased region" description="Basic and acidic residues" evidence="1">
    <location>
        <begin position="13"/>
        <end position="33"/>
    </location>
</feature>
<gene>
    <name evidence="2" type="ORF">SMAX5B_019164</name>
</gene>
<feature type="compositionally biased region" description="Low complexity" evidence="1">
    <location>
        <begin position="38"/>
        <end position="51"/>
    </location>
</feature>
<proteinExistence type="predicted"/>
<reference evidence="2 3" key="1">
    <citation type="submission" date="2017-12" db="EMBL/GenBank/DDBJ databases">
        <title>Integrating genomic resources of turbot (Scophthalmus maximus) in depth evaluation of genetic and physical mapping variation across individuals.</title>
        <authorList>
            <person name="Martinez P."/>
        </authorList>
    </citation>
    <scope>NUCLEOTIDE SEQUENCE [LARGE SCALE GENOMIC DNA]</scope>
</reference>
<evidence type="ECO:0000256" key="1">
    <source>
        <dbReference type="SAM" id="MobiDB-lite"/>
    </source>
</evidence>
<accession>A0A2U9C4Z0</accession>
<protein>
    <submittedName>
        <fullName evidence="2">Uncharacterized protein</fullName>
    </submittedName>
</protein>